<keyword evidence="15" id="KW-1185">Reference proteome</keyword>
<dbReference type="InterPro" id="IPR000719">
    <property type="entry name" value="Prot_kinase_dom"/>
</dbReference>
<dbReference type="CDD" id="cd14066">
    <property type="entry name" value="STKc_IRAK"/>
    <property type="match status" value="1"/>
</dbReference>
<comment type="caution">
    <text evidence="14">The sequence shown here is derived from an EMBL/GenBank/DDBJ whole genome shotgun (WGS) entry which is preliminary data.</text>
</comment>
<feature type="transmembrane region" description="Helical" evidence="12">
    <location>
        <begin position="12"/>
        <end position="36"/>
    </location>
</feature>
<dbReference type="Gene3D" id="3.30.200.20">
    <property type="entry name" value="Phosphorylase Kinase, domain 1"/>
    <property type="match status" value="1"/>
</dbReference>
<organism evidence="14 15">
    <name type="scientific">Dillenia turbinata</name>
    <dbReference type="NCBI Taxonomy" id="194707"/>
    <lineage>
        <taxon>Eukaryota</taxon>
        <taxon>Viridiplantae</taxon>
        <taxon>Streptophyta</taxon>
        <taxon>Embryophyta</taxon>
        <taxon>Tracheophyta</taxon>
        <taxon>Spermatophyta</taxon>
        <taxon>Magnoliopsida</taxon>
        <taxon>eudicotyledons</taxon>
        <taxon>Gunneridae</taxon>
        <taxon>Pentapetalae</taxon>
        <taxon>Dilleniales</taxon>
        <taxon>Dilleniaceae</taxon>
        <taxon>Dillenia</taxon>
    </lineage>
</organism>
<evidence type="ECO:0000256" key="8">
    <source>
        <dbReference type="ARBA" id="ARBA00023157"/>
    </source>
</evidence>
<dbReference type="Proteomes" id="UP001370490">
    <property type="component" value="Unassembled WGS sequence"/>
</dbReference>
<evidence type="ECO:0000256" key="11">
    <source>
        <dbReference type="ARBA" id="ARBA00048679"/>
    </source>
</evidence>
<feature type="domain" description="Protein kinase" evidence="13">
    <location>
        <begin position="87"/>
        <end position="375"/>
    </location>
</feature>
<dbReference type="AlphaFoldDB" id="A0AAN8ZVK9"/>
<dbReference type="PROSITE" id="PS00108">
    <property type="entry name" value="PROTEIN_KINASE_ST"/>
    <property type="match status" value="1"/>
</dbReference>
<keyword evidence="8" id="KW-1015">Disulfide bond</keyword>
<accession>A0AAN8ZVK9</accession>
<dbReference type="SUPFAM" id="SSF56112">
    <property type="entry name" value="Protein kinase-like (PK-like)"/>
    <property type="match status" value="1"/>
</dbReference>
<dbReference type="InterPro" id="IPR021820">
    <property type="entry name" value="S-locus_recpt_kinase_C"/>
</dbReference>
<dbReference type="PANTHER" id="PTHR27002:SF851">
    <property type="entry name" value="G-TYPE LECTIN S-RECEPTOR-LIKE SERINE_THREONINE-PROTEIN KINASE SD1-1"/>
    <property type="match status" value="1"/>
</dbReference>
<dbReference type="PROSITE" id="PS50011">
    <property type="entry name" value="PROTEIN_KINASE_DOM"/>
    <property type="match status" value="1"/>
</dbReference>
<evidence type="ECO:0000313" key="14">
    <source>
        <dbReference type="EMBL" id="KAK6946815.1"/>
    </source>
</evidence>
<keyword evidence="12" id="KW-0472">Membrane</keyword>
<evidence type="ECO:0000259" key="13">
    <source>
        <dbReference type="PROSITE" id="PS50011"/>
    </source>
</evidence>
<evidence type="ECO:0000256" key="9">
    <source>
        <dbReference type="ARBA" id="ARBA00023180"/>
    </source>
</evidence>
<keyword evidence="6 14" id="KW-0418">Kinase</keyword>
<reference evidence="14 15" key="1">
    <citation type="submission" date="2023-12" db="EMBL/GenBank/DDBJ databases">
        <title>A high-quality genome assembly for Dillenia turbinata (Dilleniales).</title>
        <authorList>
            <person name="Chanderbali A."/>
        </authorList>
    </citation>
    <scope>NUCLEOTIDE SEQUENCE [LARGE SCALE GENOMIC DNA]</scope>
    <source>
        <strain evidence="14">LSX21</strain>
        <tissue evidence="14">Leaf</tissue>
    </source>
</reference>
<evidence type="ECO:0000256" key="2">
    <source>
        <dbReference type="ARBA" id="ARBA00022527"/>
    </source>
</evidence>
<comment type="catalytic activity">
    <reaction evidence="10">
        <text>L-threonyl-[protein] + ATP = O-phospho-L-threonyl-[protein] + ADP + H(+)</text>
        <dbReference type="Rhea" id="RHEA:46608"/>
        <dbReference type="Rhea" id="RHEA-COMP:11060"/>
        <dbReference type="Rhea" id="RHEA-COMP:11605"/>
        <dbReference type="ChEBI" id="CHEBI:15378"/>
        <dbReference type="ChEBI" id="CHEBI:30013"/>
        <dbReference type="ChEBI" id="CHEBI:30616"/>
        <dbReference type="ChEBI" id="CHEBI:61977"/>
        <dbReference type="ChEBI" id="CHEBI:456216"/>
        <dbReference type="EC" id="2.7.11.1"/>
    </reaction>
</comment>
<dbReference type="Pfam" id="PF11883">
    <property type="entry name" value="DUF3403"/>
    <property type="match status" value="1"/>
</dbReference>
<dbReference type="Gene3D" id="1.10.510.10">
    <property type="entry name" value="Transferase(Phosphotransferase) domain 1"/>
    <property type="match status" value="1"/>
</dbReference>
<comment type="catalytic activity">
    <reaction evidence="11">
        <text>L-seryl-[protein] + ATP = O-phospho-L-seryl-[protein] + ADP + H(+)</text>
        <dbReference type="Rhea" id="RHEA:17989"/>
        <dbReference type="Rhea" id="RHEA-COMP:9863"/>
        <dbReference type="Rhea" id="RHEA-COMP:11604"/>
        <dbReference type="ChEBI" id="CHEBI:15378"/>
        <dbReference type="ChEBI" id="CHEBI:29999"/>
        <dbReference type="ChEBI" id="CHEBI:30616"/>
        <dbReference type="ChEBI" id="CHEBI:83421"/>
        <dbReference type="ChEBI" id="CHEBI:456216"/>
        <dbReference type="EC" id="2.7.11.1"/>
    </reaction>
</comment>
<dbReference type="PANTHER" id="PTHR27002">
    <property type="entry name" value="RECEPTOR-LIKE SERINE/THREONINE-PROTEIN KINASE SD1-8"/>
    <property type="match status" value="1"/>
</dbReference>
<evidence type="ECO:0000256" key="10">
    <source>
        <dbReference type="ARBA" id="ARBA00047899"/>
    </source>
</evidence>
<dbReference type="Pfam" id="PF07714">
    <property type="entry name" value="PK_Tyr_Ser-Thr"/>
    <property type="match status" value="1"/>
</dbReference>
<dbReference type="InterPro" id="IPR008271">
    <property type="entry name" value="Ser/Thr_kinase_AS"/>
</dbReference>
<dbReference type="EMBL" id="JBAMMX010000001">
    <property type="protein sequence ID" value="KAK6946815.1"/>
    <property type="molecule type" value="Genomic_DNA"/>
</dbReference>
<evidence type="ECO:0000256" key="6">
    <source>
        <dbReference type="ARBA" id="ARBA00022777"/>
    </source>
</evidence>
<dbReference type="GO" id="GO:0004674">
    <property type="term" value="F:protein serine/threonine kinase activity"/>
    <property type="evidence" value="ECO:0007669"/>
    <property type="project" value="UniProtKB-KW"/>
</dbReference>
<dbReference type="InterPro" id="IPR011009">
    <property type="entry name" value="Kinase-like_dom_sf"/>
</dbReference>
<dbReference type="GO" id="GO:0005524">
    <property type="term" value="F:ATP binding"/>
    <property type="evidence" value="ECO:0007669"/>
    <property type="project" value="UniProtKB-KW"/>
</dbReference>
<dbReference type="InterPro" id="IPR001245">
    <property type="entry name" value="Ser-Thr/Tyr_kinase_cat_dom"/>
</dbReference>
<dbReference type="GO" id="GO:0005886">
    <property type="term" value="C:plasma membrane"/>
    <property type="evidence" value="ECO:0007669"/>
    <property type="project" value="TreeGrafter"/>
</dbReference>
<keyword evidence="5" id="KW-0547">Nucleotide-binding</keyword>
<evidence type="ECO:0000256" key="12">
    <source>
        <dbReference type="SAM" id="Phobius"/>
    </source>
</evidence>
<keyword evidence="2" id="KW-0723">Serine/threonine-protein kinase</keyword>
<gene>
    <name evidence="14" type="ORF">RJ641_000288</name>
</gene>
<evidence type="ECO:0000256" key="1">
    <source>
        <dbReference type="ARBA" id="ARBA00012513"/>
    </source>
</evidence>
<evidence type="ECO:0000256" key="4">
    <source>
        <dbReference type="ARBA" id="ARBA00022729"/>
    </source>
</evidence>
<protein>
    <recommendedName>
        <fullName evidence="1">non-specific serine/threonine protein kinase</fullName>
        <ecNumber evidence="1">2.7.11.1</ecNumber>
    </recommendedName>
</protein>
<evidence type="ECO:0000256" key="7">
    <source>
        <dbReference type="ARBA" id="ARBA00022840"/>
    </source>
</evidence>
<dbReference type="SMART" id="SM00220">
    <property type="entry name" value="S_TKc"/>
    <property type="match status" value="1"/>
</dbReference>
<evidence type="ECO:0000313" key="15">
    <source>
        <dbReference type="Proteomes" id="UP001370490"/>
    </source>
</evidence>
<proteinExistence type="predicted"/>
<name>A0AAN8ZVK9_9MAGN</name>
<keyword evidence="3" id="KW-0808">Transferase</keyword>
<dbReference type="EC" id="2.7.11.1" evidence="1"/>
<keyword evidence="9" id="KW-0325">Glycoprotein</keyword>
<keyword evidence="12" id="KW-1133">Transmembrane helix</keyword>
<keyword evidence="7" id="KW-0067">ATP-binding</keyword>
<dbReference type="FunFam" id="3.30.200.20:FF:000195">
    <property type="entry name" value="G-type lectin S-receptor-like serine/threonine-protein kinase"/>
    <property type="match status" value="1"/>
</dbReference>
<dbReference type="FunFam" id="1.10.510.10:FF:000060">
    <property type="entry name" value="G-type lectin S-receptor-like serine/threonine-protein kinase"/>
    <property type="match status" value="1"/>
</dbReference>
<keyword evidence="12" id="KW-0812">Transmembrane</keyword>
<keyword evidence="4" id="KW-0732">Signal</keyword>
<sequence length="488" mass="55030">MWPSHDGFTRKKWVGVIFGTVVGFLILGLCLSCCVWRKKRPQRMQISLGLTFCHVLSMSNPTGQSHNVDLELPLFDFTTIVDATNNFSNYNKIGEGGFGPVYKWILESAFSKHMQGFLKDGQEIAVKRLSKDSRQGLDEFKNEVIFIAKFQHRNLVKLLGCCIHEEEKLLIYEYMPNRSLDSFIFDDTHSKLLDWPTRFNIINGIARGLLYLHQDSRFRVIHRDLKPSNVLLDHEMNPKISDFGLARSFGGNETAVNTRRLVGTYGYMSPEFAIDGLFSVKSDIFSFGVLVLEIVSGKRNRGFRHPDHYLNLLGHAWILFKEGKSSKLIASSMSLCKLSEVLRSIHVGLLCVQQCPEDRPSMSSVVLMLGSETALLPTPKMPGFFAERQPLGLSSSSKEDLFTPNCISLTSLEALWCETCSIASLSVLWSLCILQPKPAPSTQIMTPEHRQSVESHGIALADRDILKLVCGCFTLLIKQGENHMRIKH</sequence>
<evidence type="ECO:0000256" key="3">
    <source>
        <dbReference type="ARBA" id="ARBA00022679"/>
    </source>
</evidence>
<evidence type="ECO:0000256" key="5">
    <source>
        <dbReference type="ARBA" id="ARBA00022741"/>
    </source>
</evidence>